<proteinExistence type="predicted"/>
<dbReference type="PANTHER" id="PTHR24006">
    <property type="entry name" value="UBIQUITIN CARBOXYL-TERMINAL HYDROLASE"/>
    <property type="match status" value="1"/>
</dbReference>
<dbReference type="PROSITE" id="PS50235">
    <property type="entry name" value="USP_3"/>
    <property type="match status" value="1"/>
</dbReference>
<dbReference type="OrthoDB" id="420187at2759"/>
<feature type="compositionally biased region" description="Basic residues" evidence="1">
    <location>
        <begin position="1"/>
        <end position="10"/>
    </location>
</feature>
<feature type="region of interest" description="Disordered" evidence="1">
    <location>
        <begin position="2469"/>
        <end position="2499"/>
    </location>
</feature>
<feature type="compositionally biased region" description="Polar residues" evidence="1">
    <location>
        <begin position="71"/>
        <end position="97"/>
    </location>
</feature>
<dbReference type="GO" id="GO:0004843">
    <property type="term" value="F:cysteine-type deubiquitinase activity"/>
    <property type="evidence" value="ECO:0007669"/>
    <property type="project" value="InterPro"/>
</dbReference>
<dbReference type="GO" id="GO:0016579">
    <property type="term" value="P:protein deubiquitination"/>
    <property type="evidence" value="ECO:0007669"/>
    <property type="project" value="InterPro"/>
</dbReference>
<protein>
    <recommendedName>
        <fullName evidence="2">USP domain-containing protein</fullName>
    </recommendedName>
</protein>
<dbReference type="InterPro" id="IPR050164">
    <property type="entry name" value="Peptidase_C19"/>
</dbReference>
<dbReference type="InterPro" id="IPR018200">
    <property type="entry name" value="USP_CS"/>
</dbReference>
<feature type="domain" description="USP" evidence="2">
    <location>
        <begin position="1567"/>
        <end position="1891"/>
    </location>
</feature>
<dbReference type="PANTHER" id="PTHR24006:SF925">
    <property type="entry name" value="UBIQUITINYL HYDROLASE 1"/>
    <property type="match status" value="1"/>
</dbReference>
<name>A0A6A5UD91_9PLEO</name>
<dbReference type="GO" id="GO:0005829">
    <property type="term" value="C:cytosol"/>
    <property type="evidence" value="ECO:0007669"/>
    <property type="project" value="TreeGrafter"/>
</dbReference>
<dbReference type="GO" id="GO:0005634">
    <property type="term" value="C:nucleus"/>
    <property type="evidence" value="ECO:0007669"/>
    <property type="project" value="TreeGrafter"/>
</dbReference>
<gene>
    <name evidence="3" type="ORF">CC80DRAFT_574639</name>
</gene>
<evidence type="ECO:0000313" key="3">
    <source>
        <dbReference type="EMBL" id="KAF1961919.1"/>
    </source>
</evidence>
<feature type="region of interest" description="Disordered" evidence="1">
    <location>
        <begin position="153"/>
        <end position="172"/>
    </location>
</feature>
<dbReference type="InterPro" id="IPR001394">
    <property type="entry name" value="Peptidase_C19_UCH"/>
</dbReference>
<reference evidence="3" key="1">
    <citation type="journal article" date="2020" name="Stud. Mycol.">
        <title>101 Dothideomycetes genomes: a test case for predicting lifestyles and emergence of pathogens.</title>
        <authorList>
            <person name="Haridas S."/>
            <person name="Albert R."/>
            <person name="Binder M."/>
            <person name="Bloem J."/>
            <person name="Labutti K."/>
            <person name="Salamov A."/>
            <person name="Andreopoulos B."/>
            <person name="Baker S."/>
            <person name="Barry K."/>
            <person name="Bills G."/>
            <person name="Bluhm B."/>
            <person name="Cannon C."/>
            <person name="Castanera R."/>
            <person name="Culley D."/>
            <person name="Daum C."/>
            <person name="Ezra D."/>
            <person name="Gonzalez J."/>
            <person name="Henrissat B."/>
            <person name="Kuo A."/>
            <person name="Liang C."/>
            <person name="Lipzen A."/>
            <person name="Lutzoni F."/>
            <person name="Magnuson J."/>
            <person name="Mondo S."/>
            <person name="Nolan M."/>
            <person name="Ohm R."/>
            <person name="Pangilinan J."/>
            <person name="Park H.-J."/>
            <person name="Ramirez L."/>
            <person name="Alfaro M."/>
            <person name="Sun H."/>
            <person name="Tritt A."/>
            <person name="Yoshinaga Y."/>
            <person name="Zwiers L.-H."/>
            <person name="Turgeon B."/>
            <person name="Goodwin S."/>
            <person name="Spatafora J."/>
            <person name="Crous P."/>
            <person name="Grigoriev I."/>
        </authorList>
    </citation>
    <scope>NUCLEOTIDE SEQUENCE</scope>
    <source>
        <strain evidence="3">CBS 675.92</strain>
    </source>
</reference>
<feature type="compositionally biased region" description="Acidic residues" evidence="1">
    <location>
        <begin position="131"/>
        <end position="141"/>
    </location>
</feature>
<feature type="non-terminal residue" evidence="3">
    <location>
        <position position="1"/>
    </location>
</feature>
<dbReference type="Pfam" id="PF00443">
    <property type="entry name" value="UCH"/>
    <property type="match status" value="1"/>
</dbReference>
<dbReference type="Gene3D" id="3.90.70.10">
    <property type="entry name" value="Cysteine proteinases"/>
    <property type="match status" value="1"/>
</dbReference>
<dbReference type="EMBL" id="ML976980">
    <property type="protein sequence ID" value="KAF1961919.1"/>
    <property type="molecule type" value="Genomic_DNA"/>
</dbReference>
<dbReference type="Proteomes" id="UP000800035">
    <property type="component" value="Unassembled WGS sequence"/>
</dbReference>
<sequence length="2499" mass="284446">FHHHHHRRVPPRVPSPSTHTPSISLVARAPPQRRIMSQRDHGLSESVAVVPVPTSPRKRQKTGKEEDSDSKQSSPNKQSPAMSTDAASPSGPLATSTTPPPDNKVEMTIRSQPQVEIKPASPRSVQQGADDANEDAESSMEIEDDIATQDVPVGGADGSADSPPVIAIDDEDDDDDLTTRAMQFEYTAETYFRQFPFSGHVDHVGAAHNIAQHFQGGGPIDGTVLPQVAVWLDNLPDQPEQRVSYFTGKVTFWDEMYTIVNRVLSRRTHFGANFCDESQTEEEILASFLGAYLRTCARLLQADAESLQQSCSSESYVWPIVSYRHIRLLVNILRQERTPVFHLLNKEYGADTAGMGLQLLHTFLEAEGLRHLFSFADHACDKAPPAMHNYIAIWVPQLLDATGWQLFATSNAVSVISMSQFYRDILHFFRRYNTSLQNPSKVADTGQTKDIINNFSQLLHDLCAWDPEIADELVQEMLDFGDPESPTKSSPVDQVQINRDTYYSEPKIFPALVKHGWKFRLLRKYVVKGRMELRVSSIGTMDTALVDIWREFNEKPLSVKHPVMQYLADFLLHERVVDYIISVDSHPQLISRSGNIVGFLVVTGRYSESQTDAIWNTVSNSSDPRVVSATMTMLRSIVNLMPYSDLLYFLRKLYDLPIESYTLDIVQFIQELASKISNDTWKDTDVRARPWNVCIRVMQDVPLYQDTPKLSMSLHHKASDQLRVSSNLLGPDERCEIYRQCAAHIASRSTKATGSVHAILAIITATNFRDAPFFEENPTVARQILEEICAFIDSLDSFVLESPQGFAMQYRLEVLSLMINGAQKAVPTDLYQKLWDHLVGKYARTTQLRDLAWTRIRAAMKENPNSDFCEQLVSIYIPELEPQYYTYGLYEFVGAYKFPTTRRVIETPEGKEELLQIRGADLLWSIIHSAPPGTIEDNTAKLLADRYLELDETNGITLHEVEQAHVALVEQCMHELLSTYKVLRNKVPADEGQMDVVLADSVKEQKERQFTRTVLFLKLLLVSVRTRPQFNRSRRTDSKVGPLDDVMLPEGDVVEIRYQTPSAMNSIVVGSNNTLQDVYRRICLTTGFSKFNMFFQGQRLDVAERGSEKVGDMDLSKQPILVQKVLGSEESLHVPDTSGPCSVFETALLNRFEELFACMDGDDSMSATLYDLLLCFPVPWRIAESVTTGAISADELFPPASHYQANYAANILQRRLDQQLHENTVDDKFLANAVRLLDQALVNPSLDIDSSSTHRSLAGTLVQVFVRFLKERPSTEVSSSYFSNEVELVSRLIELLSKMLQTESMQVALAAFAAILEASLHSRPVWAAFMEHPKVPYLHKLLLLDFPNPEWREETAKIISSVCGGGLSESSALTEADTAIGFWNQISHVLPHAAKLPNQSEQLLKIADQVFRKKDEHDRDESTLRSYLTAWSDILLSHHHAEVVGRGEIDFVVLGFSKLLLSCISSLKSLKKPLNAGQLIEKIWNRFLFVPKVIDLEDPATDMQLPVLDSQTRKELFDLVLALAEDRPSYKRLLELGSELEINETDSTPRPFEFDRQEAIRSPTGYLGLNNPRAICYMNSLLAQLFMNVNFRKFMLGINVADSAAPQRLLRETQKLFANMQNSYRKWADPEPFAACVRVPDGGSIDINIQMDADEFYNLLFDQWEAQMISPRVKEQFRSFYGGQTVNQIKSKECEHVSERLESFFVVQCDVQGKSSLIESLQAFVEGDVMEGENKYKCESCGGKLVDAVKRTCLKDVPDNLIFHLKRFDFDLVTLSRAKINEYFDFPMAIDVSPFKVDHLSDPLKPRQEDWFDLVGILIHQGSSEAGHYYSYIRSRPCPPDTGSEWNEFNDRDVEAFDPQYIMPRAFGGWIDQYQRQLKNFSAYMLFYQRRSAIEKDNNEYSDSLRSGPVKVPVPPDMDEKISEDNKNCIREYTMYDPHHTKFVRQILANVHKINHGTCSEDHEQETQALYVVLEHLFQILIRVRNPENFEETLLQLRKSALSCSTCCIASLKWLAYHETPLRNMLILCDDPKVRSLSRTFLIDCLRFLRGHDQAAYGLVIDSVDSDNDTEPVAHSPGILSEIVSQMRLVAENSVLSIRNWDELYLTLIQIIGLGNDETALILDEGLLLFCLHVFCLPVSRPLQQRYPEMWRVTEKKRRGYNRMTEFVYMLLSRIDPGAGPVTNTSNRVDLFDRDTGKFTISQEEKRWLFFWFDDNRAFAALDKMLETFDQHKTEVFYPGEILKLMMQWDDMSYHQRLFITVYEGIVHLGPPTSDPYVRAALAFCESSIHTNYVESVAEAVAKATAKSEKDGGDAAIYVFMGLLFAKNEGIPVGSVDVFFYRLCLYWARRIANSLLIFDEERVRRKTAKYFEELLAKFKDEEIDEDTLQMKYKTIRSLVNELLIRIEDEQRNGTSRSYMQPMIQTCSLLAAALRKLHEDENSDLKQFKHDGDPGLFQYYDALESQLSNWPFEEGTPQSGVDFDQSDYGSESDADDFHGM</sequence>
<evidence type="ECO:0000259" key="2">
    <source>
        <dbReference type="PROSITE" id="PS50235"/>
    </source>
</evidence>
<dbReference type="InterPro" id="IPR016024">
    <property type="entry name" value="ARM-type_fold"/>
</dbReference>
<dbReference type="PROSITE" id="PS00973">
    <property type="entry name" value="USP_2"/>
    <property type="match status" value="1"/>
</dbReference>
<keyword evidence="4" id="KW-1185">Reference proteome</keyword>
<dbReference type="InterPro" id="IPR021905">
    <property type="entry name" value="DUF3517"/>
</dbReference>
<dbReference type="SUPFAM" id="SSF48371">
    <property type="entry name" value="ARM repeat"/>
    <property type="match status" value="1"/>
</dbReference>
<organism evidence="3 4">
    <name type="scientific">Byssothecium circinans</name>
    <dbReference type="NCBI Taxonomy" id="147558"/>
    <lineage>
        <taxon>Eukaryota</taxon>
        <taxon>Fungi</taxon>
        <taxon>Dikarya</taxon>
        <taxon>Ascomycota</taxon>
        <taxon>Pezizomycotina</taxon>
        <taxon>Dothideomycetes</taxon>
        <taxon>Pleosporomycetidae</taxon>
        <taxon>Pleosporales</taxon>
        <taxon>Massarineae</taxon>
        <taxon>Massarinaceae</taxon>
        <taxon>Byssothecium</taxon>
    </lineage>
</organism>
<dbReference type="Pfam" id="PF12030">
    <property type="entry name" value="DUF3517"/>
    <property type="match status" value="1"/>
</dbReference>
<dbReference type="InterPro" id="IPR038765">
    <property type="entry name" value="Papain-like_cys_pep_sf"/>
</dbReference>
<accession>A0A6A5UD91</accession>
<feature type="region of interest" description="Disordered" evidence="1">
    <location>
        <begin position="1"/>
        <end position="141"/>
    </location>
</feature>
<dbReference type="InterPro" id="IPR028889">
    <property type="entry name" value="USP"/>
</dbReference>
<evidence type="ECO:0000313" key="4">
    <source>
        <dbReference type="Proteomes" id="UP000800035"/>
    </source>
</evidence>
<dbReference type="SUPFAM" id="SSF54001">
    <property type="entry name" value="Cysteine proteinases"/>
    <property type="match status" value="1"/>
</dbReference>
<evidence type="ECO:0000256" key="1">
    <source>
        <dbReference type="SAM" id="MobiDB-lite"/>
    </source>
</evidence>